<dbReference type="Pfam" id="PF12344">
    <property type="entry name" value="UvrB"/>
    <property type="match status" value="1"/>
</dbReference>
<keyword evidence="7" id="KW-0067">ATP-binding</keyword>
<evidence type="ECO:0000256" key="11">
    <source>
        <dbReference type="ARBA" id="ARBA00029504"/>
    </source>
</evidence>
<evidence type="ECO:0000256" key="6">
    <source>
        <dbReference type="ARBA" id="ARBA00022769"/>
    </source>
</evidence>
<dbReference type="PROSITE" id="PS51192">
    <property type="entry name" value="HELICASE_ATP_BIND_1"/>
    <property type="match status" value="1"/>
</dbReference>
<keyword evidence="3" id="KW-0963">Cytoplasm</keyword>
<evidence type="ECO:0000256" key="5">
    <source>
        <dbReference type="ARBA" id="ARBA00022763"/>
    </source>
</evidence>
<dbReference type="GO" id="GO:0003677">
    <property type="term" value="F:DNA binding"/>
    <property type="evidence" value="ECO:0007669"/>
    <property type="project" value="InterPro"/>
</dbReference>
<gene>
    <name evidence="16" type="ORF">METZ01_LOCUS61186</name>
</gene>
<reference evidence="16" key="1">
    <citation type="submission" date="2018-05" db="EMBL/GenBank/DDBJ databases">
        <authorList>
            <person name="Lanie J.A."/>
            <person name="Ng W.-L."/>
            <person name="Kazmierczak K.M."/>
            <person name="Andrzejewski T.M."/>
            <person name="Davidsen T.M."/>
            <person name="Wayne K.J."/>
            <person name="Tettelin H."/>
            <person name="Glass J.I."/>
            <person name="Rusch D."/>
            <person name="Podicherti R."/>
            <person name="Tsui H.-C.T."/>
            <person name="Winkler M.E."/>
        </authorList>
    </citation>
    <scope>NUCLEOTIDE SEQUENCE</scope>
</reference>
<dbReference type="NCBIfam" id="NF003673">
    <property type="entry name" value="PRK05298.1"/>
    <property type="match status" value="1"/>
</dbReference>
<dbReference type="InterPro" id="IPR024759">
    <property type="entry name" value="UvrB_YAD/RRR_dom"/>
</dbReference>
<dbReference type="Pfam" id="PF02151">
    <property type="entry name" value="UVR"/>
    <property type="match status" value="1"/>
</dbReference>
<dbReference type="SUPFAM" id="SSF46600">
    <property type="entry name" value="C-terminal UvrC-binding domain of UvrB"/>
    <property type="match status" value="1"/>
</dbReference>
<dbReference type="InterPro" id="IPR004807">
    <property type="entry name" value="UvrB"/>
</dbReference>
<dbReference type="HAMAP" id="MF_00204">
    <property type="entry name" value="UvrB"/>
    <property type="match status" value="1"/>
</dbReference>
<comment type="subcellular location">
    <subcellularLocation>
        <location evidence="1">Cytoplasm</location>
    </subcellularLocation>
</comment>
<keyword evidence="9" id="KW-0234">DNA repair</keyword>
<evidence type="ECO:0000256" key="12">
    <source>
        <dbReference type="SAM" id="Coils"/>
    </source>
</evidence>
<evidence type="ECO:0000256" key="7">
    <source>
        <dbReference type="ARBA" id="ARBA00022840"/>
    </source>
</evidence>
<evidence type="ECO:0000313" key="16">
    <source>
        <dbReference type="EMBL" id="SVA08332.1"/>
    </source>
</evidence>
<dbReference type="InterPro" id="IPR001650">
    <property type="entry name" value="Helicase_C-like"/>
</dbReference>
<dbReference type="InterPro" id="IPR001943">
    <property type="entry name" value="UVR_dom"/>
</dbReference>
<dbReference type="GO" id="GO:0004518">
    <property type="term" value="F:nuclease activity"/>
    <property type="evidence" value="ECO:0007669"/>
    <property type="project" value="UniProtKB-KW"/>
</dbReference>
<dbReference type="GO" id="GO:0005737">
    <property type="term" value="C:cytoplasm"/>
    <property type="evidence" value="ECO:0007669"/>
    <property type="project" value="UniProtKB-SubCell"/>
</dbReference>
<organism evidence="16">
    <name type="scientific">marine metagenome</name>
    <dbReference type="NCBI Taxonomy" id="408172"/>
    <lineage>
        <taxon>unclassified sequences</taxon>
        <taxon>metagenomes</taxon>
        <taxon>ecological metagenomes</taxon>
    </lineage>
</organism>
<dbReference type="Pfam" id="PF04851">
    <property type="entry name" value="ResIII"/>
    <property type="match status" value="1"/>
</dbReference>
<feature type="domain" description="Helicase C-terminal" evidence="15">
    <location>
        <begin position="429"/>
        <end position="591"/>
    </location>
</feature>
<dbReference type="Pfam" id="PF00271">
    <property type="entry name" value="Helicase_C"/>
    <property type="match status" value="1"/>
</dbReference>
<keyword evidence="5" id="KW-0227">DNA damage</keyword>
<evidence type="ECO:0000256" key="3">
    <source>
        <dbReference type="ARBA" id="ARBA00022490"/>
    </source>
</evidence>
<evidence type="ECO:0000256" key="9">
    <source>
        <dbReference type="ARBA" id="ARBA00023204"/>
    </source>
</evidence>
<proteinExistence type="inferred from homology"/>
<feature type="domain" description="Helicase ATP-binding" evidence="14">
    <location>
        <begin position="25"/>
        <end position="178"/>
    </location>
</feature>
<evidence type="ECO:0000259" key="15">
    <source>
        <dbReference type="PROSITE" id="PS51194"/>
    </source>
</evidence>
<evidence type="ECO:0000256" key="10">
    <source>
        <dbReference type="ARBA" id="ARBA00026033"/>
    </source>
</evidence>
<dbReference type="Gene3D" id="6.10.140.240">
    <property type="match status" value="1"/>
</dbReference>
<dbReference type="InterPro" id="IPR014001">
    <property type="entry name" value="Helicase_ATP-bd"/>
</dbReference>
<dbReference type="InterPro" id="IPR036876">
    <property type="entry name" value="UVR_dom_sf"/>
</dbReference>
<feature type="coiled-coil region" evidence="12">
    <location>
        <begin position="255"/>
        <end position="282"/>
    </location>
</feature>
<dbReference type="GO" id="GO:0009380">
    <property type="term" value="C:excinuclease repair complex"/>
    <property type="evidence" value="ECO:0007669"/>
    <property type="project" value="InterPro"/>
</dbReference>
<dbReference type="CDD" id="cd18790">
    <property type="entry name" value="SF2_C_UvrB"/>
    <property type="match status" value="1"/>
</dbReference>
<dbReference type="InterPro" id="IPR041471">
    <property type="entry name" value="UvrB_inter"/>
</dbReference>
<evidence type="ECO:0000259" key="14">
    <source>
        <dbReference type="PROSITE" id="PS51192"/>
    </source>
</evidence>
<dbReference type="Gene3D" id="4.10.860.10">
    <property type="entry name" value="UVR domain"/>
    <property type="match status" value="1"/>
</dbReference>
<dbReference type="GO" id="GO:0006289">
    <property type="term" value="P:nucleotide-excision repair"/>
    <property type="evidence" value="ECO:0007669"/>
    <property type="project" value="InterPro"/>
</dbReference>
<keyword evidence="8" id="KW-0267">Excision nuclease</keyword>
<keyword evidence="6" id="KW-0228">DNA excision</keyword>
<dbReference type="GO" id="GO:0016887">
    <property type="term" value="F:ATP hydrolysis activity"/>
    <property type="evidence" value="ECO:0007669"/>
    <property type="project" value="InterPro"/>
</dbReference>
<dbReference type="PROSITE" id="PS51194">
    <property type="entry name" value="HELICASE_CTER"/>
    <property type="match status" value="1"/>
</dbReference>
<evidence type="ECO:0000256" key="8">
    <source>
        <dbReference type="ARBA" id="ARBA00022881"/>
    </source>
</evidence>
<dbReference type="SMART" id="SM00490">
    <property type="entry name" value="HELICc"/>
    <property type="match status" value="1"/>
</dbReference>
<dbReference type="PANTHER" id="PTHR24029">
    <property type="entry name" value="UVRABC SYSTEM PROTEIN B"/>
    <property type="match status" value="1"/>
</dbReference>
<dbReference type="PANTHER" id="PTHR24029:SF0">
    <property type="entry name" value="UVRABC SYSTEM PROTEIN B"/>
    <property type="match status" value="1"/>
</dbReference>
<evidence type="ECO:0000256" key="4">
    <source>
        <dbReference type="ARBA" id="ARBA00022741"/>
    </source>
</evidence>
<feature type="domain" description="UVR" evidence="13">
    <location>
        <begin position="626"/>
        <end position="661"/>
    </location>
</feature>
<evidence type="ECO:0000256" key="2">
    <source>
        <dbReference type="ARBA" id="ARBA00008533"/>
    </source>
</evidence>
<dbReference type="GO" id="GO:0005524">
    <property type="term" value="F:ATP binding"/>
    <property type="evidence" value="ECO:0007669"/>
    <property type="project" value="UniProtKB-KW"/>
</dbReference>
<dbReference type="CDD" id="cd17916">
    <property type="entry name" value="DEXHc_UvrB"/>
    <property type="match status" value="1"/>
</dbReference>
<keyword evidence="12" id="KW-0175">Coiled coil</keyword>
<dbReference type="InterPro" id="IPR006935">
    <property type="entry name" value="Helicase/UvrB_N"/>
</dbReference>
<evidence type="ECO:0000256" key="1">
    <source>
        <dbReference type="ARBA" id="ARBA00004496"/>
    </source>
</evidence>
<dbReference type="Pfam" id="PF17757">
    <property type="entry name" value="UvrB_inter"/>
    <property type="match status" value="1"/>
</dbReference>
<dbReference type="NCBIfam" id="TIGR00631">
    <property type="entry name" value="uvrb"/>
    <property type="match status" value="1"/>
</dbReference>
<dbReference type="SUPFAM" id="SSF52540">
    <property type="entry name" value="P-loop containing nucleoside triphosphate hydrolases"/>
    <property type="match status" value="2"/>
</dbReference>
<dbReference type="SMART" id="SM00487">
    <property type="entry name" value="DEXDc"/>
    <property type="match status" value="1"/>
</dbReference>
<sequence>MADFNIVSNFKPKGDQPAAIAEITKSINNADDFITLLGVTGSGKTFTMANVIESLQRPTLIMSHNKTLAAQLYGELKQLFPNNAVEYFISYYDYYQPEAYLPVTDTYIEKDASINDEIDKLRLKTTSSLMARKDVIVVSSVSCIYGLGAPDEYIKGSVKITVGNSLDRRRLLSDLVHIHYSRNDQVLERGNIRVLGDIIEVFPAYEDLCIRIELFGTEVEKICKFDYLTGEINEDLNSCVIFPAKHFIADKEKTLEVIDQIRDELSERLDFLRSKNKLLEAQRLEQRTNFDIEMMIELGYCSGIENYSRFFADREKGEKPFTLIDFFPDNYLTILDESHVTLPQIRAMYNGDRSRKISLVDHGFRLPSALDNRPLQYEEFIQAQNQILFVSATPSDTELEFCNGVVVEQLLRPTGLLDPSVEVRNTKGQIDDLIGEIRKRTKIQERVLVTTLTKRMAEDLTDYLSGLNIRVRYLHSDIISLERVKILRDLRIGSFDVLIGINLLREGLDLPEVSLVAVIDADKQGFLRSKSSLLQVAGRASRNVNGTVILYADKITDAMQNLINETLKRRELQNRYNLENNIIPQSIRKSIDEIMLTTSVANSAVEESFSLSDEINFKEITKDEREMILLDLRKEMIESAERLEFEKAAKIRDEIENIEQNIESVVL</sequence>
<protein>
    <recommendedName>
        <fullName evidence="11">UvrABC system protein B</fullName>
    </recommendedName>
</protein>
<dbReference type="Gene3D" id="3.40.50.300">
    <property type="entry name" value="P-loop containing nucleotide triphosphate hydrolases"/>
    <property type="match status" value="3"/>
</dbReference>
<comment type="subunit">
    <text evidence="10">Forms a heterotetramer with UvrA during the search for lesions. Interacts with UvrC in an incision complex.</text>
</comment>
<dbReference type="InterPro" id="IPR027417">
    <property type="entry name" value="P-loop_NTPase"/>
</dbReference>
<name>A0A381SWF2_9ZZZZ</name>
<evidence type="ECO:0000259" key="13">
    <source>
        <dbReference type="PROSITE" id="PS50151"/>
    </source>
</evidence>
<comment type="similarity">
    <text evidence="2">Belongs to the UvrB family.</text>
</comment>
<dbReference type="PROSITE" id="PS50151">
    <property type="entry name" value="UVR"/>
    <property type="match status" value="1"/>
</dbReference>
<dbReference type="EMBL" id="UINC01003674">
    <property type="protein sequence ID" value="SVA08332.1"/>
    <property type="molecule type" value="Genomic_DNA"/>
</dbReference>
<accession>A0A381SWF2</accession>
<keyword evidence="4" id="KW-0547">Nucleotide-binding</keyword>
<dbReference type="AlphaFoldDB" id="A0A381SWF2"/>